<evidence type="ECO:0000256" key="1">
    <source>
        <dbReference type="ARBA" id="ARBA00004651"/>
    </source>
</evidence>
<dbReference type="SUPFAM" id="SSF161098">
    <property type="entry name" value="MetI-like"/>
    <property type="match status" value="1"/>
</dbReference>
<evidence type="ECO:0000256" key="5">
    <source>
        <dbReference type="ARBA" id="ARBA00022989"/>
    </source>
</evidence>
<feature type="domain" description="ABC transmembrane type-1" evidence="8">
    <location>
        <begin position="107"/>
        <end position="338"/>
    </location>
</feature>
<keyword evidence="2 7" id="KW-0813">Transport</keyword>
<dbReference type="Proteomes" id="UP000199377">
    <property type="component" value="Unassembled WGS sequence"/>
</dbReference>
<evidence type="ECO:0000313" key="10">
    <source>
        <dbReference type="Proteomes" id="UP000199377"/>
    </source>
</evidence>
<name>A0A1I3BV37_9RHOB</name>
<dbReference type="FunFam" id="1.10.3720.10:FF:000149">
    <property type="entry name" value="ABC transporter permease protein"/>
    <property type="match status" value="1"/>
</dbReference>
<dbReference type="CDD" id="cd06261">
    <property type="entry name" value="TM_PBP2"/>
    <property type="match status" value="1"/>
</dbReference>
<comment type="subcellular location">
    <subcellularLocation>
        <location evidence="1 7">Cell membrane</location>
        <topology evidence="1 7">Multi-pass membrane protein</topology>
    </subcellularLocation>
</comment>
<gene>
    <name evidence="9" type="ORF">SAMN05216258_101369</name>
</gene>
<evidence type="ECO:0000256" key="3">
    <source>
        <dbReference type="ARBA" id="ARBA00022475"/>
    </source>
</evidence>
<dbReference type="PANTHER" id="PTHR43163:SF6">
    <property type="entry name" value="DIPEPTIDE TRANSPORT SYSTEM PERMEASE PROTEIN DPPB-RELATED"/>
    <property type="match status" value="1"/>
</dbReference>
<dbReference type="GO" id="GO:0005886">
    <property type="term" value="C:plasma membrane"/>
    <property type="evidence" value="ECO:0007669"/>
    <property type="project" value="UniProtKB-SubCell"/>
</dbReference>
<evidence type="ECO:0000256" key="2">
    <source>
        <dbReference type="ARBA" id="ARBA00022448"/>
    </source>
</evidence>
<evidence type="ECO:0000313" key="9">
    <source>
        <dbReference type="EMBL" id="SFH66174.1"/>
    </source>
</evidence>
<sequence length="348" mass="37233">MSAAGSRGALSALKGVGGRLLSALPALFGVLALTFILMRVLPGDPASFFVSSPTAGEAELEIVRQRMGLDHPLPMQFLYYLRDLATGDFGTAMTTGRPVVDDLVERLPASLELTLAGLFLAVAIAVPAGVLAALRPGSVFDHGVRVICSAGVSLPTFVSGLLLIYIFYYWLGWAPDPTGRLDIFAFPPETVTGFLLIDCLLAGDWDTWWSSLSRLVLPACTMALFTIAPLARITRGSMLAVLTSEFVRTADAVGLPRWKVIVTYALRNALIPVVTVSGSIFSTMLGANVLVEKVFSWPGVGRYALDALMASDYAPVQGFVLLMATIFVFVNLVVDLLYAVIDPRVSLS</sequence>
<dbReference type="STRING" id="1114924.SAMN05216258_101369"/>
<organism evidence="9 10">
    <name type="scientific">Albimonas pacifica</name>
    <dbReference type="NCBI Taxonomy" id="1114924"/>
    <lineage>
        <taxon>Bacteria</taxon>
        <taxon>Pseudomonadati</taxon>
        <taxon>Pseudomonadota</taxon>
        <taxon>Alphaproteobacteria</taxon>
        <taxon>Rhodobacterales</taxon>
        <taxon>Paracoccaceae</taxon>
        <taxon>Albimonas</taxon>
    </lineage>
</organism>
<dbReference type="Gene3D" id="1.10.3720.10">
    <property type="entry name" value="MetI-like"/>
    <property type="match status" value="1"/>
</dbReference>
<comment type="similarity">
    <text evidence="7">Belongs to the binding-protein-dependent transport system permease family.</text>
</comment>
<dbReference type="InterPro" id="IPR045621">
    <property type="entry name" value="BPD_transp_1_N"/>
</dbReference>
<keyword evidence="4 7" id="KW-0812">Transmembrane</keyword>
<dbReference type="OrthoDB" id="9807402at2"/>
<dbReference type="RefSeq" id="WP_092857232.1">
    <property type="nucleotide sequence ID" value="NZ_FOQH01000001.1"/>
</dbReference>
<keyword evidence="3" id="KW-1003">Cell membrane</keyword>
<dbReference type="PANTHER" id="PTHR43163">
    <property type="entry name" value="DIPEPTIDE TRANSPORT SYSTEM PERMEASE PROTEIN DPPB-RELATED"/>
    <property type="match status" value="1"/>
</dbReference>
<evidence type="ECO:0000256" key="7">
    <source>
        <dbReference type="RuleBase" id="RU363032"/>
    </source>
</evidence>
<evidence type="ECO:0000256" key="4">
    <source>
        <dbReference type="ARBA" id="ARBA00022692"/>
    </source>
</evidence>
<proteinExistence type="inferred from homology"/>
<accession>A0A1I3BV37</accession>
<keyword evidence="5 7" id="KW-1133">Transmembrane helix</keyword>
<protein>
    <submittedName>
        <fullName evidence="9">Peptide/nickel transport system permease protein</fullName>
    </submittedName>
</protein>
<keyword evidence="6 7" id="KW-0472">Membrane</keyword>
<dbReference type="AlphaFoldDB" id="A0A1I3BV37"/>
<feature type="transmembrane region" description="Helical" evidence="7">
    <location>
        <begin position="269"/>
        <end position="291"/>
    </location>
</feature>
<dbReference type="InterPro" id="IPR000515">
    <property type="entry name" value="MetI-like"/>
</dbReference>
<feature type="transmembrane region" description="Helical" evidence="7">
    <location>
        <begin position="215"/>
        <end position="233"/>
    </location>
</feature>
<dbReference type="PROSITE" id="PS50928">
    <property type="entry name" value="ABC_TM1"/>
    <property type="match status" value="1"/>
</dbReference>
<feature type="transmembrane region" description="Helical" evidence="7">
    <location>
        <begin position="113"/>
        <end position="134"/>
    </location>
</feature>
<dbReference type="GO" id="GO:0071916">
    <property type="term" value="F:dipeptide transmembrane transporter activity"/>
    <property type="evidence" value="ECO:0007669"/>
    <property type="project" value="TreeGrafter"/>
</dbReference>
<feature type="transmembrane region" description="Helical" evidence="7">
    <location>
        <begin position="20"/>
        <end position="41"/>
    </location>
</feature>
<feature type="transmembrane region" description="Helical" evidence="7">
    <location>
        <begin position="146"/>
        <end position="171"/>
    </location>
</feature>
<keyword evidence="10" id="KW-1185">Reference proteome</keyword>
<reference evidence="9 10" key="1">
    <citation type="submission" date="2016-10" db="EMBL/GenBank/DDBJ databases">
        <authorList>
            <person name="de Groot N.N."/>
        </authorList>
    </citation>
    <scope>NUCLEOTIDE SEQUENCE [LARGE SCALE GENOMIC DNA]</scope>
    <source>
        <strain evidence="9 10">CGMCC 1.11030</strain>
    </source>
</reference>
<dbReference type="Pfam" id="PF00528">
    <property type="entry name" value="BPD_transp_1"/>
    <property type="match status" value="1"/>
</dbReference>
<feature type="transmembrane region" description="Helical" evidence="7">
    <location>
        <begin position="319"/>
        <end position="341"/>
    </location>
</feature>
<dbReference type="Pfam" id="PF19300">
    <property type="entry name" value="BPD_transp_1_N"/>
    <property type="match status" value="1"/>
</dbReference>
<dbReference type="InterPro" id="IPR035906">
    <property type="entry name" value="MetI-like_sf"/>
</dbReference>
<evidence type="ECO:0000256" key="6">
    <source>
        <dbReference type="ARBA" id="ARBA00023136"/>
    </source>
</evidence>
<dbReference type="EMBL" id="FOQH01000001">
    <property type="protein sequence ID" value="SFH66174.1"/>
    <property type="molecule type" value="Genomic_DNA"/>
</dbReference>
<evidence type="ECO:0000259" key="8">
    <source>
        <dbReference type="PROSITE" id="PS50928"/>
    </source>
</evidence>